<dbReference type="Gene3D" id="3.10.40.10">
    <property type="entry name" value="Aerolysin/Pertussis toxin (APT), N-terminal domain"/>
    <property type="match status" value="1"/>
</dbReference>
<dbReference type="SUPFAM" id="SSF56436">
    <property type="entry name" value="C-type lectin-like"/>
    <property type="match status" value="1"/>
</dbReference>
<protein>
    <submittedName>
        <fullName evidence="6">Glycosyl hydrolase family 18 protein</fullName>
    </submittedName>
</protein>
<dbReference type="SUPFAM" id="SSF51445">
    <property type="entry name" value="(Trans)glycosidases"/>
    <property type="match status" value="1"/>
</dbReference>
<dbReference type="PROSITE" id="PS01095">
    <property type="entry name" value="GH18_1"/>
    <property type="match status" value="1"/>
</dbReference>
<dbReference type="InterPro" id="IPR037015">
    <property type="entry name" value="APT_N_sf"/>
</dbReference>
<name>A0ABV7G8H6_9GAMM</name>
<keyword evidence="1 3" id="KW-0378">Hydrolase</keyword>
<comment type="caution">
    <text evidence="6">The sequence shown here is derived from an EMBL/GenBank/DDBJ whole genome shotgun (WGS) entry which is preliminary data.</text>
</comment>
<comment type="similarity">
    <text evidence="4">Belongs to the glycosyl hydrolase 18 family.</text>
</comment>
<proteinExistence type="inferred from homology"/>
<dbReference type="Proteomes" id="UP001595621">
    <property type="component" value="Unassembled WGS sequence"/>
</dbReference>
<evidence type="ECO:0000259" key="5">
    <source>
        <dbReference type="PROSITE" id="PS51910"/>
    </source>
</evidence>
<dbReference type="EMBL" id="JBHRTD010000006">
    <property type="protein sequence ID" value="MFC3137794.1"/>
    <property type="molecule type" value="Genomic_DNA"/>
</dbReference>
<keyword evidence="7" id="KW-1185">Reference proteome</keyword>
<evidence type="ECO:0000256" key="3">
    <source>
        <dbReference type="RuleBase" id="RU000489"/>
    </source>
</evidence>
<evidence type="ECO:0000256" key="2">
    <source>
        <dbReference type="ARBA" id="ARBA00023295"/>
    </source>
</evidence>
<dbReference type="GO" id="GO:0016787">
    <property type="term" value="F:hydrolase activity"/>
    <property type="evidence" value="ECO:0007669"/>
    <property type="project" value="UniProtKB-KW"/>
</dbReference>
<keyword evidence="2 3" id="KW-0326">Glycosidase</keyword>
<accession>A0ABV7G8H6</accession>
<dbReference type="RefSeq" id="WP_248934990.1">
    <property type="nucleotide sequence ID" value="NZ_JAKILF010000002.1"/>
</dbReference>
<evidence type="ECO:0000256" key="4">
    <source>
        <dbReference type="RuleBase" id="RU004453"/>
    </source>
</evidence>
<dbReference type="PROSITE" id="PS51257">
    <property type="entry name" value="PROKAR_LIPOPROTEIN"/>
    <property type="match status" value="1"/>
</dbReference>
<evidence type="ECO:0000313" key="6">
    <source>
        <dbReference type="EMBL" id="MFC3137794.1"/>
    </source>
</evidence>
<evidence type="ECO:0000313" key="7">
    <source>
        <dbReference type="Proteomes" id="UP001595621"/>
    </source>
</evidence>
<dbReference type="InterPro" id="IPR001579">
    <property type="entry name" value="Glyco_hydro_18_chit_AS"/>
</dbReference>
<dbReference type="Pfam" id="PF00704">
    <property type="entry name" value="Glyco_hydro_18"/>
    <property type="match status" value="1"/>
</dbReference>
<sequence>MTLKTLPPLILALGLFGCGSDNNDDPAQLPAPQPQAFPQAEAGFFLNQGESCPESSIHVNISEALANRSDICDEMGDWDITRLGENAAIFGNGYGCKVEQNQPQQLANSACKTVYKVDSQACPFYTEHVTLAEANDNSKGDADNLCNMLNRDDEVQLAANASMSRPTGFCKTTGQSSGELNASLCKNKLDAVDADSGIDSSQRKVAYVEVNNNDFGNVGCFEQNGEALFDIAVIFAANINYDSSEQKAVLHLNDQVTDLLENNIETVRAVQAKGTKVVLDILGNHQNAGWACFADEDSARDFAGQLKDAVDKYGLDGIDIDDEYSKCDNTYEESVPMVVKAIRDAMPDKLLTKALFADFKDFQADWNGHKLRDQLDFGWDMRYWSGNCEARLSAYRTLGMSDTKLGVGASTIITSSARAKNLAQCLDDNNLEGGMMIFNLTKDSYGYLQSVWQGVEQVPNCLK</sequence>
<dbReference type="InterPro" id="IPR001223">
    <property type="entry name" value="Glyco_hydro18_cat"/>
</dbReference>
<reference evidence="7" key="1">
    <citation type="journal article" date="2019" name="Int. J. Syst. Evol. Microbiol.">
        <title>The Global Catalogue of Microorganisms (GCM) 10K type strain sequencing project: providing services to taxonomists for standard genome sequencing and annotation.</title>
        <authorList>
            <consortium name="The Broad Institute Genomics Platform"/>
            <consortium name="The Broad Institute Genome Sequencing Center for Infectious Disease"/>
            <person name="Wu L."/>
            <person name="Ma J."/>
        </authorList>
    </citation>
    <scope>NUCLEOTIDE SEQUENCE [LARGE SCALE GENOMIC DNA]</scope>
    <source>
        <strain evidence="7">KCTC 52277</strain>
    </source>
</reference>
<dbReference type="Gene3D" id="3.20.20.80">
    <property type="entry name" value="Glycosidases"/>
    <property type="match status" value="1"/>
</dbReference>
<dbReference type="PROSITE" id="PS51910">
    <property type="entry name" value="GH18_2"/>
    <property type="match status" value="1"/>
</dbReference>
<dbReference type="InterPro" id="IPR017853">
    <property type="entry name" value="GH"/>
</dbReference>
<gene>
    <name evidence="6" type="ORF">ACFOE0_06260</name>
</gene>
<organism evidence="6 7">
    <name type="scientific">Shewanella submarina</name>
    <dbReference type="NCBI Taxonomy" id="2016376"/>
    <lineage>
        <taxon>Bacteria</taxon>
        <taxon>Pseudomonadati</taxon>
        <taxon>Pseudomonadota</taxon>
        <taxon>Gammaproteobacteria</taxon>
        <taxon>Alteromonadales</taxon>
        <taxon>Shewanellaceae</taxon>
        <taxon>Shewanella</taxon>
    </lineage>
</organism>
<evidence type="ECO:0000256" key="1">
    <source>
        <dbReference type="ARBA" id="ARBA00022801"/>
    </source>
</evidence>
<dbReference type="InterPro" id="IPR016187">
    <property type="entry name" value="CTDL_fold"/>
</dbReference>
<feature type="domain" description="GH18" evidence="5">
    <location>
        <begin position="202"/>
        <end position="458"/>
    </location>
</feature>